<dbReference type="EMBL" id="JASBNA010000070">
    <property type="protein sequence ID" value="KAK7678533.1"/>
    <property type="molecule type" value="Genomic_DNA"/>
</dbReference>
<reference evidence="2 3" key="1">
    <citation type="submission" date="2022-09" db="EMBL/GenBank/DDBJ databases">
        <authorList>
            <person name="Palmer J.M."/>
        </authorList>
    </citation>
    <scope>NUCLEOTIDE SEQUENCE [LARGE SCALE GENOMIC DNA]</scope>
    <source>
        <strain evidence="2 3">DSM 7382</strain>
    </source>
</reference>
<sequence length="158" mass="16212">MLKKKNPKGGLHHNASTLFAGAITLDAAVPPPAHSTLAPAGLVTPAPTPPHTPLTSSGNLPGLESGFRPSVSMGQIPFGKLHNNVNMADGSDTSTIGTSNINGNNWEVLKKKKKGKLPDFTKKKDTGSGEGNLGGSNVPTNTSASSIAVNGFINLHDD</sequence>
<accession>A0AAW0FB01</accession>
<feature type="region of interest" description="Disordered" evidence="1">
    <location>
        <begin position="45"/>
        <end position="68"/>
    </location>
</feature>
<feature type="compositionally biased region" description="Basic and acidic residues" evidence="1">
    <location>
        <begin position="117"/>
        <end position="127"/>
    </location>
</feature>
<evidence type="ECO:0000313" key="3">
    <source>
        <dbReference type="Proteomes" id="UP001385951"/>
    </source>
</evidence>
<comment type="caution">
    <text evidence="2">The sequence shown here is derived from an EMBL/GenBank/DDBJ whole genome shotgun (WGS) entry which is preliminary data.</text>
</comment>
<dbReference type="AlphaFoldDB" id="A0AAW0FB01"/>
<feature type="compositionally biased region" description="Polar residues" evidence="1">
    <location>
        <begin position="135"/>
        <end position="148"/>
    </location>
</feature>
<keyword evidence="3" id="KW-1185">Reference proteome</keyword>
<feature type="region of interest" description="Disordered" evidence="1">
    <location>
        <begin position="117"/>
        <end position="149"/>
    </location>
</feature>
<proteinExistence type="predicted"/>
<dbReference type="Proteomes" id="UP001385951">
    <property type="component" value="Unassembled WGS sequence"/>
</dbReference>
<evidence type="ECO:0000313" key="2">
    <source>
        <dbReference type="EMBL" id="KAK7678533.1"/>
    </source>
</evidence>
<evidence type="ECO:0000256" key="1">
    <source>
        <dbReference type="SAM" id="MobiDB-lite"/>
    </source>
</evidence>
<name>A0AAW0FB01_9APHY</name>
<protein>
    <submittedName>
        <fullName evidence="2">Uncharacterized protein</fullName>
    </submittedName>
</protein>
<gene>
    <name evidence="2" type="ORF">QCA50_018405</name>
</gene>
<organism evidence="2 3">
    <name type="scientific">Cerrena zonata</name>
    <dbReference type="NCBI Taxonomy" id="2478898"/>
    <lineage>
        <taxon>Eukaryota</taxon>
        <taxon>Fungi</taxon>
        <taxon>Dikarya</taxon>
        <taxon>Basidiomycota</taxon>
        <taxon>Agaricomycotina</taxon>
        <taxon>Agaricomycetes</taxon>
        <taxon>Polyporales</taxon>
        <taxon>Cerrenaceae</taxon>
        <taxon>Cerrena</taxon>
    </lineage>
</organism>